<evidence type="ECO:0000313" key="2">
    <source>
        <dbReference type="EMBL" id="SIO19671.1"/>
    </source>
</evidence>
<gene>
    <name evidence="2" type="ORF">SAMN05444168_3328</name>
</gene>
<proteinExistence type="predicted"/>
<keyword evidence="1" id="KW-0472">Membrane</keyword>
<name>A0A1N6HIP5_9BURK</name>
<dbReference type="EMBL" id="FSRM01000001">
    <property type="protein sequence ID" value="SIO19671.1"/>
    <property type="molecule type" value="Genomic_DNA"/>
</dbReference>
<feature type="transmembrane region" description="Helical" evidence="1">
    <location>
        <begin position="12"/>
        <end position="32"/>
    </location>
</feature>
<dbReference type="AlphaFoldDB" id="A0A1N6HIP5"/>
<reference evidence="2 3" key="1">
    <citation type="submission" date="2016-11" db="EMBL/GenBank/DDBJ databases">
        <authorList>
            <person name="Jaros S."/>
            <person name="Januszkiewicz K."/>
            <person name="Wedrychowicz H."/>
        </authorList>
    </citation>
    <scope>NUCLEOTIDE SEQUENCE [LARGE SCALE GENOMIC DNA]</scope>
    <source>
        <strain evidence="2 3">GAS86</strain>
    </source>
</reference>
<organism evidence="2 3">
    <name type="scientific">Paraburkholderia phenazinium</name>
    <dbReference type="NCBI Taxonomy" id="60549"/>
    <lineage>
        <taxon>Bacteria</taxon>
        <taxon>Pseudomonadati</taxon>
        <taxon>Pseudomonadota</taxon>
        <taxon>Betaproteobacteria</taxon>
        <taxon>Burkholderiales</taxon>
        <taxon>Burkholderiaceae</taxon>
        <taxon>Paraburkholderia</taxon>
    </lineage>
</organism>
<sequence length="48" mass="4838">MNSPKPLRKALIASVAALLGLAIVAVCFVGYLTPAALFSLLTGSAFCG</sequence>
<keyword evidence="1" id="KW-0812">Transmembrane</keyword>
<accession>A0A1N6HIP5</accession>
<protein>
    <submittedName>
        <fullName evidence="2">Uncharacterized protein</fullName>
    </submittedName>
</protein>
<dbReference type="Proteomes" id="UP000184693">
    <property type="component" value="Unassembled WGS sequence"/>
</dbReference>
<keyword evidence="1" id="KW-1133">Transmembrane helix</keyword>
<evidence type="ECO:0000313" key="3">
    <source>
        <dbReference type="Proteomes" id="UP000184693"/>
    </source>
</evidence>
<evidence type="ECO:0000256" key="1">
    <source>
        <dbReference type="SAM" id="Phobius"/>
    </source>
</evidence>